<accession>A0A5B7KIE3</accession>
<comment type="caution">
    <text evidence="1">The sequence shown here is derived from an EMBL/GenBank/DDBJ whole genome shotgun (WGS) entry which is preliminary data.</text>
</comment>
<reference evidence="1 2" key="1">
    <citation type="submission" date="2019-05" db="EMBL/GenBank/DDBJ databases">
        <title>Another draft genome of Portunus trituberculatus and its Hox gene families provides insights of decapod evolution.</title>
        <authorList>
            <person name="Jeong J.-H."/>
            <person name="Song I."/>
            <person name="Kim S."/>
            <person name="Choi T."/>
            <person name="Kim D."/>
            <person name="Ryu S."/>
            <person name="Kim W."/>
        </authorList>
    </citation>
    <scope>NUCLEOTIDE SEQUENCE [LARGE SCALE GENOMIC DNA]</scope>
    <source>
        <tissue evidence="1">Muscle</tissue>
    </source>
</reference>
<protein>
    <submittedName>
        <fullName evidence="1">Uncharacterized protein</fullName>
    </submittedName>
</protein>
<evidence type="ECO:0000313" key="2">
    <source>
        <dbReference type="Proteomes" id="UP000324222"/>
    </source>
</evidence>
<dbReference type="AlphaFoldDB" id="A0A5B7KIE3"/>
<gene>
    <name evidence="1" type="ORF">E2C01_100621</name>
</gene>
<sequence length="103" mass="11656">MHQTIYCRVKLFDPTNTHIYIIVVSYPSDNVTPDCLTTLIKVPLMGGIPLMKRRLAEARLKWCSHAVHMPLECRGDDDDDTAALLECVAPASRTPVRMEKCTR</sequence>
<name>A0A5B7KIE3_PORTR</name>
<proteinExistence type="predicted"/>
<organism evidence="1 2">
    <name type="scientific">Portunus trituberculatus</name>
    <name type="common">Swimming crab</name>
    <name type="synonym">Neptunus trituberculatus</name>
    <dbReference type="NCBI Taxonomy" id="210409"/>
    <lineage>
        <taxon>Eukaryota</taxon>
        <taxon>Metazoa</taxon>
        <taxon>Ecdysozoa</taxon>
        <taxon>Arthropoda</taxon>
        <taxon>Crustacea</taxon>
        <taxon>Multicrustacea</taxon>
        <taxon>Malacostraca</taxon>
        <taxon>Eumalacostraca</taxon>
        <taxon>Eucarida</taxon>
        <taxon>Decapoda</taxon>
        <taxon>Pleocyemata</taxon>
        <taxon>Brachyura</taxon>
        <taxon>Eubrachyura</taxon>
        <taxon>Portunoidea</taxon>
        <taxon>Portunidae</taxon>
        <taxon>Portuninae</taxon>
        <taxon>Portunus</taxon>
    </lineage>
</organism>
<keyword evidence="2" id="KW-1185">Reference proteome</keyword>
<dbReference type="Proteomes" id="UP000324222">
    <property type="component" value="Unassembled WGS sequence"/>
</dbReference>
<evidence type="ECO:0000313" key="1">
    <source>
        <dbReference type="EMBL" id="MPD04909.1"/>
    </source>
</evidence>
<dbReference type="EMBL" id="VSRR010143429">
    <property type="protein sequence ID" value="MPD04909.1"/>
    <property type="molecule type" value="Genomic_DNA"/>
</dbReference>